<dbReference type="InterPro" id="IPR036392">
    <property type="entry name" value="PLAT/LH2_dom_sf"/>
</dbReference>
<feature type="region of interest" description="Disordered" evidence="2">
    <location>
        <begin position="1197"/>
        <end position="1314"/>
    </location>
</feature>
<feature type="region of interest" description="Disordered" evidence="2">
    <location>
        <begin position="1507"/>
        <end position="1569"/>
    </location>
</feature>
<feature type="domain" description="PLAT" evidence="3">
    <location>
        <begin position="568"/>
        <end position="687"/>
    </location>
</feature>
<evidence type="ECO:0000313" key="6">
    <source>
        <dbReference type="Proteomes" id="UP000663828"/>
    </source>
</evidence>
<name>A0A814C4S7_ADIRI</name>
<feature type="region of interest" description="Disordered" evidence="2">
    <location>
        <begin position="1159"/>
        <end position="1184"/>
    </location>
</feature>
<feature type="domain" description="PLAT" evidence="3">
    <location>
        <begin position="432"/>
        <end position="551"/>
    </location>
</feature>
<feature type="domain" description="PLAT" evidence="3">
    <location>
        <begin position="290"/>
        <end position="406"/>
    </location>
</feature>
<feature type="compositionally biased region" description="Polar residues" evidence="2">
    <location>
        <begin position="1278"/>
        <end position="1314"/>
    </location>
</feature>
<sequence>MITTKADRLLRSLIDAGLSLTDFILLATKVIHLQQDFQTGNEGRRERDRVRQENQRRMQYQFEEQLKEEEQRRLKGLTKLRDLGYVINDEINAGKAKDEKANTEPLVNSFTKDMNEMKEKQRDCCLIFNIDYDLRLNQQTLERACKRAKRNIYELRADRFNRPEHRSILSVETNTLHNKLKESIREINRMFLDDKLQNDRRHLQELLTYINQFQGDIDLLMCQMQDEPKVKETILFSPVTTDILDRMNLSLYYVRTLAKKISTGEYLHDNLQPENDNNIMNNLQSIPSKVAYIVKIKTSDDISSSLSNDTNVFVRLHGAHTKSPDIRLLQSIHKHKWQSGQIDVFNIELSYLGEIYAMEIWHDGEYSSWKVDWIEVLDDSGNLSHFPLDRLFDKHSDEKKTRFILQRDIGPVSRLPTKSKKQPKSYKQIGFSTYTVQVKTGKHPNKVTDSLIFMELHGENGQFADNLCSAYSAFKSSIFEPDHLDTFYLIWPHLGKLQSLHLSIQSEGQQPVWFCEYIIVEDGQTGVQYKFIVNQSFDGLNFDNLHSRKQLTVYPEEKSEKSKKEDKPSYFLKLKTGDKGLASMSKIPAIMINLKGEHGKSDAFTLNSSENKRKLFRENHTDEFVLPSTFYVGSLQSLKLSTNEHINEWFVETIIIRDMKQKQDYLFPIYKWMKSDGQATSLTAHSVNEQKPDYIVYIRTITSELTGPDRNIKLHVEGTKGKGNFHLTDLVTMHNNFQPGRKDEYYIVKENSLGELQSIEIDVTHPNINKLGIDYIEIKDMATNELYKFIVNRVLDSKNPRVTAKSERISQFLKKSSSSKINHSQLSLPSSVNKKNFDQLTTNIPQGAKRPTNNDYKVLIKTGRSSLTGIDPKVYLQLHGENGVSKKILLKKSNEHLFKKNQHDTFALTIPNVGHLKSATLSVDGKLHNEWSISKLEIIQESPEQIYQVDLNTHLSDTKSEVTFDFNQRSDIRVSPKENVYRIKIKTIKRHLEDQSTKVQLELIDDHGRSETIVLDETDTFTIETMKDLGKLKNVKLSLIGSKSSTKDFYQAEFIEVFHPKTNRTYRVEYTKDDFLNSQKNRFELINSVKSISDVNSREVAHPQGTSLSSNKTFVKTFHSDTEEGDLSLQNSTTVSSLSERITNGSVRKIRPGDRVKNIKKRQSVEQEKEIKRDGLSNRSSIRKTQQTLNALRKEMMEDTQQQRTSIKHETDDRNGAVSIVKSPILSNVSERRDPLKPNKTSSDMNTSMSRQSGQQTITASKSVPPNSRISKDDFLRQNLNSSKENSSTAETFTTQPSSKPEANTTKIGSPSHKIANNSVKVTIDNIPSDSNFQTNTHAISAVTIHTIATKSDSDSNVTQQSHVSQESEHSLQSKSLLSPDSAKKPRKNRRREDRHMSSSGSLSNAKTVENSAPHIKPDIPNAAPDQKYLSKETSDIQYSSVHKLRSTIGSHAQEKSVSTATTCAQPLLPNNRVPQENSIAAKDQLMHSHNISTKLNDIDHMSTVYEESEPSAVSASHTQTFSKTENDTNSKTIHEWLNTSSSLSSTNQKKTSSSKERSSSLSIHRRKSIDATTKLTPIKSNTSIDYEFRVQTSNDSPQDGTNQAVFLELTNTKENSIKIPLINSMNNSKPFQKGQLDIFHLKIPRAFHTIKKINLLLSNANQDPLHIHYCELQDRQTMNTIHFPIEKWLGAKNTSNVEMLINNNNNILSQLFL</sequence>
<comment type="caution">
    <text evidence="4">The sequence shown here is derived from an EMBL/GenBank/DDBJ whole genome shotgun (WGS) entry which is preliminary data.</text>
</comment>
<dbReference type="InterPro" id="IPR001024">
    <property type="entry name" value="PLAT/LH2_dom"/>
</dbReference>
<evidence type="ECO:0000256" key="1">
    <source>
        <dbReference type="PROSITE-ProRule" id="PRU00152"/>
    </source>
</evidence>
<accession>A0A814C4S7</accession>
<feature type="compositionally biased region" description="Polar residues" evidence="2">
    <location>
        <begin position="1239"/>
        <end position="1269"/>
    </location>
</feature>
<protein>
    <recommendedName>
        <fullName evidence="3">PLAT domain-containing protein</fullName>
    </recommendedName>
</protein>
<dbReference type="Proteomes" id="UP000663828">
    <property type="component" value="Unassembled WGS sequence"/>
</dbReference>
<dbReference type="PANTHER" id="PTHR45901:SF3">
    <property type="entry name" value="LIPOXYGENASE HOMOLOGY DOMAIN-CONTAINING PROTEIN 1"/>
    <property type="match status" value="1"/>
</dbReference>
<dbReference type="Proteomes" id="UP000663852">
    <property type="component" value="Unassembled WGS sequence"/>
</dbReference>
<dbReference type="OrthoDB" id="9999201at2759"/>
<dbReference type="PROSITE" id="PS50095">
    <property type="entry name" value="PLAT"/>
    <property type="match status" value="7"/>
</dbReference>
<dbReference type="EMBL" id="CAJNOJ010000042">
    <property type="protein sequence ID" value="CAF0936056.1"/>
    <property type="molecule type" value="Genomic_DNA"/>
</dbReference>
<evidence type="ECO:0000313" key="4">
    <source>
        <dbReference type="EMBL" id="CAF0936056.1"/>
    </source>
</evidence>
<feature type="compositionally biased region" description="Polar residues" evidence="2">
    <location>
        <begin position="1398"/>
        <end position="1411"/>
    </location>
</feature>
<reference evidence="4" key="1">
    <citation type="submission" date="2021-02" db="EMBL/GenBank/DDBJ databases">
        <authorList>
            <person name="Nowell W R."/>
        </authorList>
    </citation>
    <scope>NUCLEOTIDE SEQUENCE</scope>
</reference>
<evidence type="ECO:0000256" key="2">
    <source>
        <dbReference type="SAM" id="MobiDB-lite"/>
    </source>
</evidence>
<gene>
    <name evidence="4" type="ORF">EDS130_LOCUS11562</name>
    <name evidence="5" type="ORF">XAT740_LOCUS22047</name>
</gene>
<evidence type="ECO:0000313" key="7">
    <source>
        <dbReference type="Proteomes" id="UP000663852"/>
    </source>
</evidence>
<dbReference type="SUPFAM" id="SSF49723">
    <property type="entry name" value="Lipase/lipooxygenase domain (PLAT/LH2 domain)"/>
    <property type="match status" value="7"/>
</dbReference>
<dbReference type="InterPro" id="IPR052970">
    <property type="entry name" value="Inner_ear_hair_cell_LOXHD"/>
</dbReference>
<feature type="domain" description="PLAT" evidence="3">
    <location>
        <begin position="854"/>
        <end position="969"/>
    </location>
</feature>
<organism evidence="4 7">
    <name type="scientific">Adineta ricciae</name>
    <name type="common">Rotifer</name>
    <dbReference type="NCBI Taxonomy" id="249248"/>
    <lineage>
        <taxon>Eukaryota</taxon>
        <taxon>Metazoa</taxon>
        <taxon>Spiralia</taxon>
        <taxon>Gnathifera</taxon>
        <taxon>Rotifera</taxon>
        <taxon>Eurotatoria</taxon>
        <taxon>Bdelloidea</taxon>
        <taxon>Adinetida</taxon>
        <taxon>Adinetidae</taxon>
        <taxon>Adineta</taxon>
    </lineage>
</organism>
<feature type="region of interest" description="Disordered" evidence="2">
    <location>
        <begin position="1352"/>
        <end position="1426"/>
    </location>
</feature>
<feature type="compositionally biased region" description="Basic and acidic residues" evidence="2">
    <location>
        <begin position="1525"/>
        <end position="1535"/>
    </location>
</feature>
<dbReference type="Gene3D" id="2.60.60.20">
    <property type="entry name" value="PLAT/LH2 domain"/>
    <property type="match status" value="7"/>
</dbReference>
<feature type="domain" description="PLAT" evidence="3">
    <location>
        <begin position="1585"/>
        <end position="1704"/>
    </location>
</feature>
<evidence type="ECO:0000259" key="3">
    <source>
        <dbReference type="PROSITE" id="PS50095"/>
    </source>
</evidence>
<feature type="compositionally biased region" description="Basic and acidic residues" evidence="2">
    <location>
        <begin position="1159"/>
        <end position="1176"/>
    </location>
</feature>
<feature type="domain" description="PLAT" evidence="3">
    <location>
        <begin position="692"/>
        <end position="809"/>
    </location>
</feature>
<feature type="compositionally biased region" description="Low complexity" evidence="2">
    <location>
        <begin position="1538"/>
        <end position="1552"/>
    </location>
</feature>
<feature type="domain" description="PLAT" evidence="3">
    <location>
        <begin position="979"/>
        <end position="1090"/>
    </location>
</feature>
<feature type="compositionally biased region" description="Polar residues" evidence="2">
    <location>
        <begin position="1512"/>
        <end position="1524"/>
    </location>
</feature>
<dbReference type="Pfam" id="PF01477">
    <property type="entry name" value="PLAT"/>
    <property type="match status" value="6"/>
</dbReference>
<keyword evidence="6" id="KW-1185">Reference proteome</keyword>
<dbReference type="PANTHER" id="PTHR45901">
    <property type="entry name" value="PROTEIN CBG12474"/>
    <property type="match status" value="1"/>
</dbReference>
<proteinExistence type="predicted"/>
<evidence type="ECO:0000313" key="5">
    <source>
        <dbReference type="EMBL" id="CAF1171258.1"/>
    </source>
</evidence>
<comment type="caution">
    <text evidence="1">Lacks conserved residue(s) required for the propagation of feature annotation.</text>
</comment>
<dbReference type="SMART" id="SM00308">
    <property type="entry name" value="LH2"/>
    <property type="match status" value="1"/>
</dbReference>
<dbReference type="EMBL" id="CAJNOR010001607">
    <property type="protein sequence ID" value="CAF1171258.1"/>
    <property type="molecule type" value="Genomic_DNA"/>
</dbReference>